<feature type="transmembrane region" description="Helical" evidence="7">
    <location>
        <begin position="118"/>
        <end position="137"/>
    </location>
</feature>
<dbReference type="PANTHER" id="PTHR30151">
    <property type="entry name" value="ALKANE SULFONATE ABC TRANSPORTER-RELATED, MEMBRANE SUBUNIT"/>
    <property type="match status" value="1"/>
</dbReference>
<dbReference type="FunFam" id="1.10.3720.10:FF:000003">
    <property type="entry name" value="Aliphatic sulfonate ABC transporter permease"/>
    <property type="match status" value="1"/>
</dbReference>
<dbReference type="EMBL" id="LWBR01000065">
    <property type="protein sequence ID" value="KZN95137.1"/>
    <property type="molecule type" value="Genomic_DNA"/>
</dbReference>
<dbReference type="Pfam" id="PF00528">
    <property type="entry name" value="BPD_transp_1"/>
    <property type="match status" value="1"/>
</dbReference>
<sequence length="272" mass="30453">MELQKGKRHQWTLFKIREDIPKKWYFTGVSAAFILLLLIWILLSNLKLVDEVFLPTPAAVVGSFFAALSSPEYWGEIGISVYRVFMGFLLACLLGIPLGILAGTFKLAESVILPVSEFIRYMPAAAFIPLIMVWAGIGETAKILVIFIGSFFQLVLMVADDTNRIHKDLLYASYTLGANRWQVISKVIIPAMLPKLMTTMRLIMGWAWTYLVVAELVAANNGLGYSIMKAQRFMDTESIFVGIIVIGLLGLIIDRCFAYINKKLFPWAEGGN</sequence>
<dbReference type="InterPro" id="IPR035906">
    <property type="entry name" value="MetI-like_sf"/>
</dbReference>
<keyword evidence="4 7" id="KW-0812">Transmembrane</keyword>
<reference evidence="8 9" key="1">
    <citation type="submission" date="2016-04" db="EMBL/GenBank/DDBJ databases">
        <title>Draft genome sequence of Aeribacillus pallidus 8m3 from petroleum reservoir.</title>
        <authorList>
            <person name="Poltaraus A.B."/>
            <person name="Nazina T.N."/>
            <person name="Tourova T.P."/>
            <person name="Malakho S.M."/>
            <person name="Korshunova A.V."/>
            <person name="Sokolova D.S."/>
        </authorList>
    </citation>
    <scope>NUCLEOTIDE SEQUENCE [LARGE SCALE GENOMIC DNA]</scope>
    <source>
        <strain evidence="8 9">8m3</strain>
    </source>
</reference>
<keyword evidence="5 7" id="KW-1133">Transmembrane helix</keyword>
<feature type="transmembrane region" description="Helical" evidence="7">
    <location>
        <begin position="143"/>
        <end position="159"/>
    </location>
</feature>
<dbReference type="Proteomes" id="UP000076476">
    <property type="component" value="Unassembled WGS sequence"/>
</dbReference>
<gene>
    <name evidence="8" type="ORF">AZI98_16060</name>
</gene>
<keyword evidence="6 7" id="KW-0472">Membrane</keyword>
<organism evidence="8 9">
    <name type="scientific">Aeribacillus pallidus</name>
    <dbReference type="NCBI Taxonomy" id="33936"/>
    <lineage>
        <taxon>Bacteria</taxon>
        <taxon>Bacillati</taxon>
        <taxon>Bacillota</taxon>
        <taxon>Bacilli</taxon>
        <taxon>Bacillales</taxon>
        <taxon>Bacillaceae</taxon>
        <taxon>Aeribacillus</taxon>
    </lineage>
</organism>
<accession>A0A161ZQJ3</accession>
<keyword evidence="9" id="KW-1185">Reference proteome</keyword>
<dbReference type="Gene3D" id="1.10.3720.10">
    <property type="entry name" value="MetI-like"/>
    <property type="match status" value="1"/>
</dbReference>
<evidence type="ECO:0000256" key="7">
    <source>
        <dbReference type="RuleBase" id="RU363032"/>
    </source>
</evidence>
<feature type="transmembrane region" description="Helical" evidence="7">
    <location>
        <begin position="202"/>
        <end position="219"/>
    </location>
</feature>
<dbReference type="PANTHER" id="PTHR30151:SF0">
    <property type="entry name" value="ABC TRANSPORTER PERMEASE PROTEIN MJ0413-RELATED"/>
    <property type="match status" value="1"/>
</dbReference>
<evidence type="ECO:0000256" key="4">
    <source>
        <dbReference type="ARBA" id="ARBA00022692"/>
    </source>
</evidence>
<dbReference type="AlphaFoldDB" id="A0A164BMU7"/>
<evidence type="ECO:0000256" key="5">
    <source>
        <dbReference type="ARBA" id="ARBA00022989"/>
    </source>
</evidence>
<keyword evidence="2 7" id="KW-0813">Transport</keyword>
<proteinExistence type="inferred from homology"/>
<evidence type="ECO:0000256" key="3">
    <source>
        <dbReference type="ARBA" id="ARBA00022475"/>
    </source>
</evidence>
<comment type="similarity">
    <text evidence="7">Belongs to the binding-protein-dependent transport system permease family.</text>
</comment>
<dbReference type="SUPFAM" id="SSF161098">
    <property type="entry name" value="MetI-like"/>
    <property type="match status" value="1"/>
</dbReference>
<dbReference type="CDD" id="cd06261">
    <property type="entry name" value="TM_PBP2"/>
    <property type="match status" value="1"/>
</dbReference>
<feature type="transmembrane region" description="Helical" evidence="7">
    <location>
        <begin position="24"/>
        <end position="43"/>
    </location>
</feature>
<evidence type="ECO:0000256" key="1">
    <source>
        <dbReference type="ARBA" id="ARBA00004651"/>
    </source>
</evidence>
<dbReference type="GO" id="GO:0042918">
    <property type="term" value="P:alkanesulfonate transmembrane transport"/>
    <property type="evidence" value="ECO:0007669"/>
    <property type="project" value="UniProtKB-ARBA"/>
</dbReference>
<evidence type="ECO:0000256" key="6">
    <source>
        <dbReference type="ARBA" id="ARBA00023136"/>
    </source>
</evidence>
<comment type="subcellular location">
    <subcellularLocation>
        <location evidence="1 7">Cell membrane</location>
        <topology evidence="1 7">Multi-pass membrane protein</topology>
    </subcellularLocation>
</comment>
<evidence type="ECO:0000313" key="9">
    <source>
        <dbReference type="Proteomes" id="UP000076476"/>
    </source>
</evidence>
<evidence type="ECO:0000256" key="2">
    <source>
        <dbReference type="ARBA" id="ARBA00022448"/>
    </source>
</evidence>
<accession>A0A164BMU7</accession>
<dbReference type="RefSeq" id="WP_063389266.1">
    <property type="nucleotide sequence ID" value="NZ_LVHY01000011.1"/>
</dbReference>
<evidence type="ECO:0000313" key="8">
    <source>
        <dbReference type="EMBL" id="KZN95137.1"/>
    </source>
</evidence>
<feature type="transmembrane region" description="Helical" evidence="7">
    <location>
        <begin position="239"/>
        <end position="260"/>
    </location>
</feature>
<dbReference type="GO" id="GO:0005886">
    <property type="term" value="C:plasma membrane"/>
    <property type="evidence" value="ECO:0007669"/>
    <property type="project" value="UniProtKB-SubCell"/>
</dbReference>
<protein>
    <submittedName>
        <fullName evidence="8">Nitrate transport permease nrtB</fullName>
    </submittedName>
</protein>
<dbReference type="OrthoDB" id="9804353at2"/>
<comment type="caution">
    <text evidence="8">The sequence shown here is derived from an EMBL/GenBank/DDBJ whole genome shotgun (WGS) entry which is preliminary data.</text>
</comment>
<feature type="transmembrane region" description="Helical" evidence="7">
    <location>
        <begin position="84"/>
        <end position="106"/>
    </location>
</feature>
<dbReference type="STRING" id="33936.AZI98_16060"/>
<dbReference type="InterPro" id="IPR000515">
    <property type="entry name" value="MetI-like"/>
</dbReference>
<name>A0A164BMU7_9BACI</name>
<dbReference type="PROSITE" id="PS50928">
    <property type="entry name" value="ABC_TM1"/>
    <property type="match status" value="1"/>
</dbReference>
<keyword evidence="3" id="KW-1003">Cell membrane</keyword>